<dbReference type="InterPro" id="IPR027417">
    <property type="entry name" value="P-loop_NTPase"/>
</dbReference>
<dbReference type="FunFam" id="3.40.50.300:FF:000016">
    <property type="entry name" value="Oligopeptide ABC transporter ATP-binding component"/>
    <property type="match status" value="1"/>
</dbReference>
<keyword evidence="7" id="KW-1185">Reference proteome</keyword>
<evidence type="ECO:0000313" key="6">
    <source>
        <dbReference type="EMBL" id="TWP38485.1"/>
    </source>
</evidence>
<comment type="similarity">
    <text evidence="1">Belongs to the ABC transporter superfamily.</text>
</comment>
<proteinExistence type="inferred from homology"/>
<dbReference type="PROSITE" id="PS50893">
    <property type="entry name" value="ABC_TRANSPORTER_2"/>
    <property type="match status" value="1"/>
</dbReference>
<dbReference type="InterPro" id="IPR003593">
    <property type="entry name" value="AAA+_ATPase"/>
</dbReference>
<dbReference type="GO" id="GO:0005524">
    <property type="term" value="F:ATP binding"/>
    <property type="evidence" value="ECO:0007669"/>
    <property type="project" value="UniProtKB-KW"/>
</dbReference>
<dbReference type="SMART" id="SM00382">
    <property type="entry name" value="AAA"/>
    <property type="match status" value="1"/>
</dbReference>
<dbReference type="Gene3D" id="3.40.50.300">
    <property type="entry name" value="P-loop containing nucleotide triphosphate hydrolases"/>
    <property type="match status" value="1"/>
</dbReference>
<evidence type="ECO:0000313" key="7">
    <source>
        <dbReference type="Proteomes" id="UP000320244"/>
    </source>
</evidence>
<dbReference type="InterPro" id="IPR013563">
    <property type="entry name" value="Oligopep_ABC_C"/>
</dbReference>
<dbReference type="SUPFAM" id="SSF52540">
    <property type="entry name" value="P-loop containing nucleoside triphosphate hydrolases"/>
    <property type="match status" value="1"/>
</dbReference>
<organism evidence="6 7">
    <name type="scientific">Leekyejoonella antrihumi</name>
    <dbReference type="NCBI Taxonomy" id="1660198"/>
    <lineage>
        <taxon>Bacteria</taxon>
        <taxon>Bacillati</taxon>
        <taxon>Actinomycetota</taxon>
        <taxon>Actinomycetes</taxon>
        <taxon>Micrococcales</taxon>
        <taxon>Dermacoccaceae</taxon>
        <taxon>Leekyejoonella</taxon>
    </lineage>
</organism>
<feature type="domain" description="ABC transporter" evidence="5">
    <location>
        <begin position="7"/>
        <end position="251"/>
    </location>
</feature>
<evidence type="ECO:0000256" key="3">
    <source>
        <dbReference type="ARBA" id="ARBA00022741"/>
    </source>
</evidence>
<reference evidence="6 7" key="1">
    <citation type="submission" date="2019-05" db="EMBL/GenBank/DDBJ databases">
        <authorList>
            <person name="Lee S.D."/>
        </authorList>
    </citation>
    <scope>NUCLEOTIDE SEQUENCE [LARGE SCALE GENOMIC DNA]</scope>
    <source>
        <strain evidence="6 7">C5-26</strain>
    </source>
</reference>
<gene>
    <name evidence="6" type="ORF">FGL98_01410</name>
</gene>
<dbReference type="AlphaFoldDB" id="A0A563E7R4"/>
<name>A0A563E7R4_9MICO</name>
<dbReference type="Proteomes" id="UP000320244">
    <property type="component" value="Unassembled WGS sequence"/>
</dbReference>
<dbReference type="Pfam" id="PF00005">
    <property type="entry name" value="ABC_tran"/>
    <property type="match status" value="1"/>
</dbReference>
<comment type="caution">
    <text evidence="6">The sequence shown here is derived from an EMBL/GenBank/DDBJ whole genome shotgun (WGS) entry which is preliminary data.</text>
</comment>
<dbReference type="EMBL" id="VCQV01000002">
    <property type="protein sequence ID" value="TWP38485.1"/>
    <property type="molecule type" value="Genomic_DNA"/>
</dbReference>
<dbReference type="PROSITE" id="PS00211">
    <property type="entry name" value="ABC_TRANSPORTER_1"/>
    <property type="match status" value="1"/>
</dbReference>
<protein>
    <submittedName>
        <fullName evidence="6">ABC transporter ATP-binding protein</fullName>
    </submittedName>
</protein>
<keyword evidence="3" id="KW-0547">Nucleotide-binding</keyword>
<dbReference type="GO" id="GO:0055085">
    <property type="term" value="P:transmembrane transport"/>
    <property type="evidence" value="ECO:0007669"/>
    <property type="project" value="UniProtKB-ARBA"/>
</dbReference>
<evidence type="ECO:0000256" key="2">
    <source>
        <dbReference type="ARBA" id="ARBA00022448"/>
    </source>
</evidence>
<keyword evidence="2" id="KW-0813">Transport</keyword>
<dbReference type="OrthoDB" id="8481147at2"/>
<dbReference type="InterPro" id="IPR050319">
    <property type="entry name" value="ABC_transp_ATP-bind"/>
</dbReference>
<evidence type="ECO:0000259" key="5">
    <source>
        <dbReference type="PROSITE" id="PS50893"/>
    </source>
</evidence>
<dbReference type="Pfam" id="PF08352">
    <property type="entry name" value="oligo_HPY"/>
    <property type="match status" value="1"/>
</dbReference>
<dbReference type="GO" id="GO:0016887">
    <property type="term" value="F:ATP hydrolysis activity"/>
    <property type="evidence" value="ECO:0007669"/>
    <property type="project" value="InterPro"/>
</dbReference>
<dbReference type="InterPro" id="IPR017871">
    <property type="entry name" value="ABC_transporter-like_CS"/>
</dbReference>
<dbReference type="CDD" id="cd03257">
    <property type="entry name" value="ABC_NikE_OppD_transporters"/>
    <property type="match status" value="1"/>
</dbReference>
<evidence type="ECO:0000256" key="1">
    <source>
        <dbReference type="ARBA" id="ARBA00005417"/>
    </source>
</evidence>
<dbReference type="PANTHER" id="PTHR43776">
    <property type="entry name" value="TRANSPORT ATP-BINDING PROTEIN"/>
    <property type="match status" value="1"/>
</dbReference>
<accession>A0A563E7R4</accession>
<evidence type="ECO:0000256" key="4">
    <source>
        <dbReference type="ARBA" id="ARBA00022840"/>
    </source>
</evidence>
<dbReference type="GO" id="GO:0015833">
    <property type="term" value="P:peptide transport"/>
    <property type="evidence" value="ECO:0007669"/>
    <property type="project" value="InterPro"/>
</dbReference>
<keyword evidence="4 6" id="KW-0067">ATP-binding</keyword>
<dbReference type="InterPro" id="IPR003439">
    <property type="entry name" value="ABC_transporter-like_ATP-bd"/>
</dbReference>
<dbReference type="RefSeq" id="WP_146314885.1">
    <property type="nucleotide sequence ID" value="NZ_VCQV01000002.1"/>
</dbReference>
<reference evidence="6 7" key="2">
    <citation type="submission" date="2019-08" db="EMBL/GenBank/DDBJ databases">
        <title>Jejuicoccus antrihumi gen. nov., sp. nov., a new member of the family Dermacoccaceae isolated from a cave.</title>
        <authorList>
            <person name="Schumann P."/>
            <person name="Kim I.S."/>
        </authorList>
    </citation>
    <scope>NUCLEOTIDE SEQUENCE [LARGE SCALE GENOMIC DNA]</scope>
    <source>
        <strain evidence="6 7">C5-26</strain>
    </source>
</reference>
<dbReference type="PANTHER" id="PTHR43776:SF7">
    <property type="entry name" value="D,D-DIPEPTIDE TRANSPORT ATP-BINDING PROTEIN DDPF-RELATED"/>
    <property type="match status" value="1"/>
</dbReference>
<sequence>MTDSEILGLRGVRKSFHTRFGEPVHAVDDVSLVVRKGETLGIVGESGCGKSTLARIMLSLHHPDQGSVFFDGEDITRLRGRRLRSHRRRIQMVFQDPGDALDPRMSALRSVMEPLVASDGQSRREARAAAEQVLNSVGITPEAARQLPDAFSGGERQRIGIARAISTQPDLVVLDEPTSALDVSIQAQILNLILDLQQQRELSYVFISHDLSVVRHMSDRVAVMNEGKIVEIGSTEDVFDRPQEPYTIALLSAEPSFEQGAVPTLTDVPASRCAEEVG</sequence>